<dbReference type="GO" id="GO:0005524">
    <property type="term" value="F:ATP binding"/>
    <property type="evidence" value="ECO:0007669"/>
    <property type="project" value="InterPro"/>
</dbReference>
<dbReference type="CDD" id="cd14332">
    <property type="entry name" value="UBA_RuvA_C"/>
    <property type="match status" value="1"/>
</dbReference>
<name>A0A6N2TMV4_9ACTO</name>
<dbReference type="InterPro" id="IPR036267">
    <property type="entry name" value="RuvA_C_sf"/>
</dbReference>
<dbReference type="Pfam" id="PF14520">
    <property type="entry name" value="HHH_5"/>
    <property type="match status" value="1"/>
</dbReference>
<dbReference type="Pfam" id="PF07499">
    <property type="entry name" value="RuvA_C"/>
    <property type="match status" value="1"/>
</dbReference>
<keyword evidence="8" id="KW-0067">ATP-binding</keyword>
<evidence type="ECO:0000256" key="2">
    <source>
        <dbReference type="ARBA" id="ARBA00022763"/>
    </source>
</evidence>
<dbReference type="EMBL" id="CACRSM010000002">
    <property type="protein sequence ID" value="VYT07160.1"/>
    <property type="molecule type" value="Genomic_DNA"/>
</dbReference>
<dbReference type="InterPro" id="IPR003583">
    <property type="entry name" value="Hlx-hairpin-Hlx_DNA-bd_motif"/>
</dbReference>
<comment type="subunit">
    <text evidence="6">Homotetramer. Forms an RuvA(8)-RuvB(12)-Holliday junction (HJ) complex. HJ DNA is sandwiched between 2 RuvA tetramers; dsDNA enters through RuvA and exits via RuvB. An RuvB hexamer assembles on each DNA strand where it exits the tetramer. Each RuvB hexamer is contacted by two RuvA subunits (via domain III) on 2 adjacent RuvB subunits; this complex drives branch migration. In the full resolvosome a probable DNA-RuvA(4)-RuvB(12)-RuvC(2) complex forms which resolves the HJ.</text>
</comment>
<evidence type="ECO:0000256" key="4">
    <source>
        <dbReference type="ARBA" id="ARBA00023172"/>
    </source>
</evidence>
<dbReference type="InterPro" id="IPR013849">
    <property type="entry name" value="DNA_helicase_Holl-junc_RuvA_I"/>
</dbReference>
<feature type="region of interest" description="Domain III" evidence="6">
    <location>
        <begin position="151"/>
        <end position="197"/>
    </location>
</feature>
<keyword evidence="5 6" id="KW-0234">DNA repair</keyword>
<dbReference type="GO" id="GO:0006281">
    <property type="term" value="P:DNA repair"/>
    <property type="evidence" value="ECO:0007669"/>
    <property type="project" value="UniProtKB-UniRule"/>
</dbReference>
<keyword evidence="8" id="KW-0347">Helicase</keyword>
<dbReference type="Gene3D" id="2.40.50.140">
    <property type="entry name" value="Nucleic acid-binding proteins"/>
    <property type="match status" value="1"/>
</dbReference>
<reference evidence="8" key="1">
    <citation type="submission" date="2019-11" db="EMBL/GenBank/DDBJ databases">
        <authorList>
            <person name="Feng L."/>
        </authorList>
    </citation>
    <scope>NUCLEOTIDE SEQUENCE</scope>
    <source>
        <strain evidence="8">AodontolyticusLFYP35</strain>
    </source>
</reference>
<dbReference type="InterPro" id="IPR011114">
    <property type="entry name" value="RuvA_C"/>
</dbReference>
<proteinExistence type="inferred from homology"/>
<dbReference type="GO" id="GO:0048476">
    <property type="term" value="C:Holliday junction resolvase complex"/>
    <property type="evidence" value="ECO:0007669"/>
    <property type="project" value="UniProtKB-UniRule"/>
</dbReference>
<comment type="caution">
    <text evidence="6">Lacks conserved residue(s) required for the propagation of feature annotation.</text>
</comment>
<dbReference type="Pfam" id="PF01330">
    <property type="entry name" value="RuvA_N"/>
    <property type="match status" value="1"/>
</dbReference>
<organism evidence="8">
    <name type="scientific">Schaalia odontolytica</name>
    <dbReference type="NCBI Taxonomy" id="1660"/>
    <lineage>
        <taxon>Bacteria</taxon>
        <taxon>Bacillati</taxon>
        <taxon>Actinomycetota</taxon>
        <taxon>Actinomycetes</taxon>
        <taxon>Actinomycetales</taxon>
        <taxon>Actinomycetaceae</taxon>
        <taxon>Schaalia</taxon>
    </lineage>
</organism>
<evidence type="ECO:0000256" key="5">
    <source>
        <dbReference type="ARBA" id="ARBA00023204"/>
    </source>
</evidence>
<dbReference type="InterPro" id="IPR012340">
    <property type="entry name" value="NA-bd_OB-fold"/>
</dbReference>
<dbReference type="AlphaFoldDB" id="A0A6N2TMV4"/>
<keyword evidence="8" id="KW-0378">Hydrolase</keyword>
<comment type="subcellular location">
    <subcellularLocation>
        <location evidence="6">Cytoplasm</location>
    </subcellularLocation>
</comment>
<dbReference type="SUPFAM" id="SSF50249">
    <property type="entry name" value="Nucleic acid-binding proteins"/>
    <property type="match status" value="1"/>
</dbReference>
<evidence type="ECO:0000256" key="1">
    <source>
        <dbReference type="ARBA" id="ARBA00022490"/>
    </source>
</evidence>
<evidence type="ECO:0000313" key="8">
    <source>
        <dbReference type="EMBL" id="VYT07160.1"/>
    </source>
</evidence>
<evidence type="ECO:0000259" key="7">
    <source>
        <dbReference type="SMART" id="SM00278"/>
    </source>
</evidence>
<keyword evidence="3 6" id="KW-0238">DNA-binding</keyword>
<dbReference type="SMART" id="SM00278">
    <property type="entry name" value="HhH1"/>
    <property type="match status" value="2"/>
</dbReference>
<sequence length="197" mass="20536">MISRVLGNIARVGVGDVVVVHGGIGFQVFVTPPFASELHKGDDVELYTHLIVREDSLTLYGFKTEEEREVFEILMSVSGIGPRIGLAALSVFTPNDLRRAVADQDAAALARIPGVGKKVASRMLVELGDKLGVPAELPQASAPMSGVVEAEVKAALIGLGWNDAKADAALAELGGNGLNASDLLRAALIKLGGTNGR</sequence>
<dbReference type="SUPFAM" id="SSF46929">
    <property type="entry name" value="DNA helicase RuvA subunit, C-terminal domain"/>
    <property type="match status" value="1"/>
</dbReference>
<dbReference type="NCBIfam" id="TIGR00084">
    <property type="entry name" value="ruvA"/>
    <property type="match status" value="1"/>
</dbReference>
<evidence type="ECO:0000256" key="6">
    <source>
        <dbReference type="HAMAP-Rule" id="MF_00031"/>
    </source>
</evidence>
<feature type="domain" description="Helix-hairpin-helix DNA-binding motif class 1" evidence="7">
    <location>
        <begin position="72"/>
        <end position="91"/>
    </location>
</feature>
<dbReference type="GO" id="GO:0009379">
    <property type="term" value="C:Holliday junction helicase complex"/>
    <property type="evidence" value="ECO:0007669"/>
    <property type="project" value="InterPro"/>
</dbReference>
<keyword evidence="1 6" id="KW-0963">Cytoplasm</keyword>
<comment type="similarity">
    <text evidence="6">Belongs to the RuvA family.</text>
</comment>
<dbReference type="GO" id="GO:0000400">
    <property type="term" value="F:four-way junction DNA binding"/>
    <property type="evidence" value="ECO:0007669"/>
    <property type="project" value="UniProtKB-UniRule"/>
</dbReference>
<dbReference type="HAMAP" id="MF_00031">
    <property type="entry name" value="DNA_HJ_migration_RuvA"/>
    <property type="match status" value="1"/>
</dbReference>
<comment type="domain">
    <text evidence="6">Has three domains with a flexible linker between the domains II and III and assumes an 'L' shape. Domain III is highly mobile and contacts RuvB.</text>
</comment>
<keyword evidence="2 6" id="KW-0227">DNA damage</keyword>
<protein>
    <recommendedName>
        <fullName evidence="6">Holliday junction branch migration complex subunit RuvA</fullName>
    </recommendedName>
</protein>
<dbReference type="InterPro" id="IPR010994">
    <property type="entry name" value="RuvA_2-like"/>
</dbReference>
<dbReference type="Gene3D" id="1.10.150.20">
    <property type="entry name" value="5' to 3' exonuclease, C-terminal subdomain"/>
    <property type="match status" value="1"/>
</dbReference>
<dbReference type="InterPro" id="IPR000085">
    <property type="entry name" value="RuvA"/>
</dbReference>
<gene>
    <name evidence="6 8" type="primary">ruvA</name>
    <name evidence="8" type="ORF">AOLFYP35_01451</name>
</gene>
<evidence type="ECO:0000256" key="3">
    <source>
        <dbReference type="ARBA" id="ARBA00023125"/>
    </source>
</evidence>
<keyword evidence="4 6" id="KW-0233">DNA recombination</keyword>
<dbReference type="GO" id="GO:0005737">
    <property type="term" value="C:cytoplasm"/>
    <property type="evidence" value="ECO:0007669"/>
    <property type="project" value="UniProtKB-SubCell"/>
</dbReference>
<comment type="function">
    <text evidence="6">The RuvA-RuvB-RuvC complex processes Holliday junction (HJ) DNA during genetic recombination and DNA repair, while the RuvA-RuvB complex plays an important role in the rescue of blocked DNA replication forks via replication fork reversal (RFR). RuvA specifically binds to HJ cruciform DNA, conferring on it an open structure. The RuvB hexamer acts as an ATP-dependent pump, pulling dsDNA into and through the RuvAB complex. HJ branch migration allows RuvC to scan DNA until it finds its consensus sequence, where it cleaves and resolves the cruciform DNA.</text>
</comment>
<dbReference type="GO" id="GO:0009378">
    <property type="term" value="F:four-way junction helicase activity"/>
    <property type="evidence" value="ECO:0007669"/>
    <property type="project" value="InterPro"/>
</dbReference>
<dbReference type="GO" id="GO:0006310">
    <property type="term" value="P:DNA recombination"/>
    <property type="evidence" value="ECO:0007669"/>
    <property type="project" value="UniProtKB-UniRule"/>
</dbReference>
<dbReference type="Gene3D" id="1.10.8.10">
    <property type="entry name" value="DNA helicase RuvA subunit, C-terminal domain"/>
    <property type="match status" value="1"/>
</dbReference>
<dbReference type="GO" id="GO:0016787">
    <property type="term" value="F:hydrolase activity"/>
    <property type="evidence" value="ECO:0007669"/>
    <property type="project" value="UniProtKB-KW"/>
</dbReference>
<dbReference type="SUPFAM" id="SSF47781">
    <property type="entry name" value="RuvA domain 2-like"/>
    <property type="match status" value="1"/>
</dbReference>
<accession>A0A6N2TMV4</accession>
<feature type="domain" description="Helix-hairpin-helix DNA-binding motif class 1" evidence="7">
    <location>
        <begin position="107"/>
        <end position="126"/>
    </location>
</feature>
<keyword evidence="8" id="KW-0547">Nucleotide-binding</keyword>